<dbReference type="InterPro" id="IPR011701">
    <property type="entry name" value="MFS"/>
</dbReference>
<dbReference type="GeneID" id="62238561"/>
<dbReference type="PANTHER" id="PTHR23501:SF43">
    <property type="entry name" value="MULTIDRUG TRANSPORTER, PUTATIVE (AFU_ORTHOLOGUE AFUA_6G03040)-RELATED"/>
    <property type="match status" value="1"/>
</dbReference>
<dbReference type="Proteomes" id="UP000783213">
    <property type="component" value="Unassembled WGS sequence"/>
</dbReference>
<comment type="caution">
    <text evidence="8">The sequence shown here is derived from an EMBL/GenBank/DDBJ whole genome shotgun (WGS) entry which is preliminary data.</text>
</comment>
<reference evidence="8 9" key="1">
    <citation type="journal article" date="2020" name="Genome Biol. Evol.">
        <title>Comparative genomics of Sclerotiniaceae.</title>
        <authorList>
            <person name="Valero Jimenez C.A."/>
            <person name="Steentjes M."/>
            <person name="Scholten O.E."/>
            <person name="Van Kan J.A.L."/>
        </authorList>
    </citation>
    <scope>NUCLEOTIDE SEQUENCE [LARGE SCALE GENOMIC DNA]</scope>
    <source>
        <strain evidence="8 9">B1</strain>
    </source>
</reference>
<keyword evidence="2 6" id="KW-0812">Transmembrane</keyword>
<evidence type="ECO:0000256" key="6">
    <source>
        <dbReference type="SAM" id="Phobius"/>
    </source>
</evidence>
<keyword evidence="9" id="KW-1185">Reference proteome</keyword>
<feature type="transmembrane region" description="Helical" evidence="6">
    <location>
        <begin position="126"/>
        <end position="145"/>
    </location>
</feature>
<evidence type="ECO:0000313" key="8">
    <source>
        <dbReference type="EMBL" id="KAF7911847.1"/>
    </source>
</evidence>
<dbReference type="InterPro" id="IPR020846">
    <property type="entry name" value="MFS_dom"/>
</dbReference>
<feature type="transmembrane region" description="Helical" evidence="6">
    <location>
        <begin position="234"/>
        <end position="256"/>
    </location>
</feature>
<feature type="transmembrane region" description="Helical" evidence="6">
    <location>
        <begin position="421"/>
        <end position="440"/>
    </location>
</feature>
<evidence type="ECO:0000256" key="5">
    <source>
        <dbReference type="SAM" id="MobiDB-lite"/>
    </source>
</evidence>
<sequence length="584" mass="63738">MPLPVDSQSSDVQNRPVGNIRGNVPQDQHKEQAASGEDTEIVNGSDEVDFKYLKGLRLHLVTAAICMTLFLTNLEIPIVTTALISITNDLHHFVQDNWIISAYMLGYVSMLIIWAKLSDIFGRKPFAALVVLLFTIFSGLCGASQTMTQLIVFRALQGLGGGGNFAIGTIILVELVPKEMYPKYTGLVSVVFSFSLLLGPIFGGALDHSPDWRWIFLLKSIGLLLPFLQVTEKIVFSVPLGFLALVAFFFCLPASFPYQGQDSRYQRINLFSSKESFGKIDFVGATLLIIATTLLVAALQEAGGEFAWNSAFVITLLIISGVTWILFILWERRVTLGMTLTEPVFPWRLMKSRVWVGMTLNALFLGGPWFVTIFQLPQRFQVVDGISALNAGFKLIPFTVLAPVGSVISAVLAGKVKIPPIYLVLIASCIQVIGFALLSTLPTAATASPAQYGYQVIAGFGIGINISTLILMTPYSVADPRDNSVALGCVTQFRIMGGALGLAIVTAAYKGYVTSRLNAFLTVEEQLSIFESAKYIQSLSPEIQGRVREVLAGGYNLQFRILIALAAAQIPSSLLMWQKKQIVV</sequence>
<evidence type="ECO:0000256" key="1">
    <source>
        <dbReference type="ARBA" id="ARBA00004141"/>
    </source>
</evidence>
<feature type="transmembrane region" description="Helical" evidence="6">
    <location>
        <begin position="277"/>
        <end position="300"/>
    </location>
</feature>
<dbReference type="EMBL" id="RCSX01000053">
    <property type="protein sequence ID" value="KAF7911847.1"/>
    <property type="molecule type" value="Genomic_DNA"/>
</dbReference>
<keyword evidence="4 6" id="KW-0472">Membrane</keyword>
<feature type="region of interest" description="Disordered" evidence="5">
    <location>
        <begin position="1"/>
        <end position="39"/>
    </location>
</feature>
<proteinExistence type="predicted"/>
<dbReference type="InterPro" id="IPR036259">
    <property type="entry name" value="MFS_trans_sf"/>
</dbReference>
<feature type="domain" description="Major facilitator superfamily (MFS) profile" evidence="7">
    <location>
        <begin position="61"/>
        <end position="581"/>
    </location>
</feature>
<evidence type="ECO:0000313" key="9">
    <source>
        <dbReference type="Proteomes" id="UP000783213"/>
    </source>
</evidence>
<comment type="subcellular location">
    <subcellularLocation>
        <location evidence="1">Membrane</location>
        <topology evidence="1">Multi-pass membrane protein</topology>
    </subcellularLocation>
</comment>
<evidence type="ECO:0000256" key="2">
    <source>
        <dbReference type="ARBA" id="ARBA00022692"/>
    </source>
</evidence>
<feature type="transmembrane region" description="Helical" evidence="6">
    <location>
        <begin position="306"/>
        <end position="330"/>
    </location>
</feature>
<feature type="transmembrane region" description="Helical" evidence="6">
    <location>
        <begin position="151"/>
        <end position="173"/>
    </location>
</feature>
<feature type="transmembrane region" description="Helical" evidence="6">
    <location>
        <begin position="98"/>
        <end position="114"/>
    </location>
</feature>
<dbReference type="Gene3D" id="1.20.1250.20">
    <property type="entry name" value="MFS general substrate transporter like domains"/>
    <property type="match status" value="1"/>
</dbReference>
<feature type="transmembrane region" description="Helical" evidence="6">
    <location>
        <begin position="452"/>
        <end position="473"/>
    </location>
</feature>
<evidence type="ECO:0000259" key="7">
    <source>
        <dbReference type="PROSITE" id="PS50850"/>
    </source>
</evidence>
<feature type="transmembrane region" description="Helical" evidence="6">
    <location>
        <begin position="485"/>
        <end position="509"/>
    </location>
</feature>
<dbReference type="PANTHER" id="PTHR23501">
    <property type="entry name" value="MAJOR FACILITATOR SUPERFAMILY"/>
    <property type="match status" value="1"/>
</dbReference>
<dbReference type="Gene3D" id="1.20.1720.10">
    <property type="entry name" value="Multidrug resistance protein D"/>
    <property type="match status" value="1"/>
</dbReference>
<feature type="transmembrane region" description="Helical" evidence="6">
    <location>
        <begin position="395"/>
        <end position="414"/>
    </location>
</feature>
<organism evidence="8 9">
    <name type="scientific">Botrytis deweyae</name>
    <dbReference type="NCBI Taxonomy" id="2478750"/>
    <lineage>
        <taxon>Eukaryota</taxon>
        <taxon>Fungi</taxon>
        <taxon>Dikarya</taxon>
        <taxon>Ascomycota</taxon>
        <taxon>Pezizomycotina</taxon>
        <taxon>Leotiomycetes</taxon>
        <taxon>Helotiales</taxon>
        <taxon>Sclerotiniaceae</taxon>
        <taxon>Botrytis</taxon>
    </lineage>
</organism>
<keyword evidence="3 6" id="KW-1133">Transmembrane helix</keyword>
<gene>
    <name evidence="8" type="ORF">EAE98_011790</name>
</gene>
<feature type="transmembrane region" description="Helical" evidence="6">
    <location>
        <begin position="60"/>
        <end position="86"/>
    </location>
</feature>
<dbReference type="SUPFAM" id="SSF103473">
    <property type="entry name" value="MFS general substrate transporter"/>
    <property type="match status" value="2"/>
</dbReference>
<evidence type="ECO:0000256" key="3">
    <source>
        <dbReference type="ARBA" id="ARBA00022989"/>
    </source>
</evidence>
<evidence type="ECO:0000256" key="4">
    <source>
        <dbReference type="ARBA" id="ARBA00023136"/>
    </source>
</evidence>
<dbReference type="PROSITE" id="PS50850">
    <property type="entry name" value="MFS"/>
    <property type="match status" value="1"/>
</dbReference>
<feature type="transmembrane region" description="Helical" evidence="6">
    <location>
        <begin position="354"/>
        <end position="375"/>
    </location>
</feature>
<feature type="transmembrane region" description="Helical" evidence="6">
    <location>
        <begin position="185"/>
        <end position="206"/>
    </location>
</feature>
<dbReference type="RefSeq" id="XP_038804178.1">
    <property type="nucleotide sequence ID" value="XM_038959413.1"/>
</dbReference>
<name>A0ABQ7I4R3_9HELO</name>
<accession>A0ABQ7I4R3</accession>
<dbReference type="Pfam" id="PF07690">
    <property type="entry name" value="MFS_1"/>
    <property type="match status" value="1"/>
</dbReference>
<protein>
    <recommendedName>
        <fullName evidence="7">Major facilitator superfamily (MFS) profile domain-containing protein</fullName>
    </recommendedName>
</protein>
<feature type="compositionally biased region" description="Polar residues" evidence="5">
    <location>
        <begin position="1"/>
        <end position="13"/>
    </location>
</feature>